<dbReference type="AlphaFoldDB" id="A0A166EL86"/>
<evidence type="ECO:0000313" key="1">
    <source>
        <dbReference type="EMBL" id="KZX16780.1"/>
    </source>
</evidence>
<sequence>MIFQSKIEKNNKTIIPKQILDQLTNKKTLIWDLNKNGEIKLLIDDESMPQECEELAKELNEIRQEMRDGKQQDSDSLEKELGL</sequence>
<dbReference type="PATRIC" id="fig|55758.3.peg.525"/>
<proteinExistence type="predicted"/>
<organism evidence="1 2">
    <name type="scientific">Methanobrevibacter filiformis</name>
    <dbReference type="NCBI Taxonomy" id="55758"/>
    <lineage>
        <taxon>Archaea</taxon>
        <taxon>Methanobacteriati</taxon>
        <taxon>Methanobacteriota</taxon>
        <taxon>Methanomada group</taxon>
        <taxon>Methanobacteria</taxon>
        <taxon>Methanobacteriales</taxon>
        <taxon>Methanobacteriaceae</taxon>
        <taxon>Methanobrevibacter</taxon>
    </lineage>
</organism>
<accession>A0A166EL86</accession>
<gene>
    <name evidence="1" type="ORF">MBFIL_04710</name>
</gene>
<reference evidence="1 2" key="1">
    <citation type="submission" date="2016-04" db="EMBL/GenBank/DDBJ databases">
        <title>Genome sequence of Methanobrevibacter filiformis DSM 11501.</title>
        <authorList>
            <person name="Poehlein A."/>
            <person name="Seedorf H."/>
            <person name="Daniel R."/>
        </authorList>
    </citation>
    <scope>NUCLEOTIDE SEQUENCE [LARGE SCALE GENOMIC DNA]</scope>
    <source>
        <strain evidence="1 2">DSM 11501</strain>
    </source>
</reference>
<dbReference type="RefSeq" id="WP_066971131.1">
    <property type="nucleotide sequence ID" value="NZ_LWMT01000065.1"/>
</dbReference>
<evidence type="ECO:0000313" key="2">
    <source>
        <dbReference type="Proteomes" id="UP000077066"/>
    </source>
</evidence>
<dbReference type="EMBL" id="LWMT01000065">
    <property type="protein sequence ID" value="KZX16780.1"/>
    <property type="molecule type" value="Genomic_DNA"/>
</dbReference>
<name>A0A166EL86_9EURY</name>
<keyword evidence="2" id="KW-1185">Reference proteome</keyword>
<dbReference type="Proteomes" id="UP000077066">
    <property type="component" value="Unassembled WGS sequence"/>
</dbReference>
<comment type="caution">
    <text evidence="1">The sequence shown here is derived from an EMBL/GenBank/DDBJ whole genome shotgun (WGS) entry which is preliminary data.</text>
</comment>
<protein>
    <submittedName>
        <fullName evidence="1">Uncharacterized protein</fullName>
    </submittedName>
</protein>